<dbReference type="GO" id="GO:0030151">
    <property type="term" value="F:molybdenum ion binding"/>
    <property type="evidence" value="ECO:0007669"/>
    <property type="project" value="InterPro"/>
</dbReference>
<name>A0A6N8EAJ6_9GAMM</name>
<evidence type="ECO:0000313" key="2">
    <source>
        <dbReference type="Proteomes" id="UP000434044"/>
    </source>
</evidence>
<sequence length="194" mass="21465">MSTLARDLTREVDHVFARLMVRAAGDGNDRAFASMIATRAAGGGALPAWLGLDQADFKHLMAHHFPGVSPDVLGASDGSSPLLGNRLEEREELIELLMAHRAECSPSEIWMARVVAGGCMASDHLWHDLGLWNRAELTGLMQRNFPELAARNVHDMKWKRFLYKQLCESEGIYVCRAPSCGVCVDYAYCFGPED</sequence>
<accession>A0A6N8EAJ6</accession>
<gene>
    <name evidence="1" type="ORF">GJ668_05135</name>
</gene>
<comment type="caution">
    <text evidence="1">The sequence shown here is derived from an EMBL/GenBank/DDBJ whole genome shotgun (WGS) entry which is preliminary data.</text>
</comment>
<reference evidence="1 2" key="1">
    <citation type="submission" date="2019-11" db="EMBL/GenBank/DDBJ databases">
        <title>Whole-genome sequence of the anaerobic purple sulfur bacterium Allochromatium palmeri DSM 15591.</title>
        <authorList>
            <person name="Kyndt J.A."/>
            <person name="Meyer T.E."/>
        </authorList>
    </citation>
    <scope>NUCLEOTIDE SEQUENCE [LARGE SCALE GENOMIC DNA]</scope>
    <source>
        <strain evidence="1 2">DSM 15591</strain>
    </source>
</reference>
<dbReference type="Pfam" id="PF04891">
    <property type="entry name" value="NifQ"/>
    <property type="match status" value="1"/>
</dbReference>
<evidence type="ECO:0000313" key="1">
    <source>
        <dbReference type="EMBL" id="MTW20480.1"/>
    </source>
</evidence>
<dbReference type="RefSeq" id="WP_155449061.1">
    <property type="nucleotide sequence ID" value="NZ_WNKT01000007.1"/>
</dbReference>
<keyword evidence="2" id="KW-1185">Reference proteome</keyword>
<dbReference type="Proteomes" id="UP000434044">
    <property type="component" value="Unassembled WGS sequence"/>
</dbReference>
<dbReference type="OrthoDB" id="192277at2"/>
<organism evidence="1 2">
    <name type="scientific">Allochromatium palmeri</name>
    <dbReference type="NCBI Taxonomy" id="231048"/>
    <lineage>
        <taxon>Bacteria</taxon>
        <taxon>Pseudomonadati</taxon>
        <taxon>Pseudomonadota</taxon>
        <taxon>Gammaproteobacteria</taxon>
        <taxon>Chromatiales</taxon>
        <taxon>Chromatiaceae</taxon>
        <taxon>Allochromatium</taxon>
    </lineage>
</organism>
<dbReference type="EMBL" id="WNKT01000007">
    <property type="protein sequence ID" value="MTW20480.1"/>
    <property type="molecule type" value="Genomic_DNA"/>
</dbReference>
<dbReference type="GO" id="GO:0009399">
    <property type="term" value="P:nitrogen fixation"/>
    <property type="evidence" value="ECO:0007669"/>
    <property type="project" value="InterPro"/>
</dbReference>
<dbReference type="AlphaFoldDB" id="A0A6N8EAJ6"/>
<protein>
    <submittedName>
        <fullName evidence="1">Nitrogen fixation protein NifQ</fullName>
    </submittedName>
</protein>
<proteinExistence type="predicted"/>
<dbReference type="InterPro" id="IPR006975">
    <property type="entry name" value="NifQ"/>
</dbReference>